<dbReference type="GO" id="GO:0005615">
    <property type="term" value="C:extracellular space"/>
    <property type="evidence" value="ECO:0007669"/>
    <property type="project" value="TreeGrafter"/>
</dbReference>
<feature type="transmembrane region" description="Helical" evidence="2">
    <location>
        <begin position="6"/>
        <end position="25"/>
    </location>
</feature>
<proteinExistence type="predicted"/>
<keyword evidence="1" id="KW-0482">Metalloprotease</keyword>
<name>A0A816EDM6_ADIRI</name>
<evidence type="ECO:0000256" key="2">
    <source>
        <dbReference type="SAM" id="Phobius"/>
    </source>
</evidence>
<dbReference type="InterPro" id="IPR024079">
    <property type="entry name" value="MetalloPept_cat_dom_sf"/>
</dbReference>
<feature type="domain" description="Peptidoglycan binding-like" evidence="3">
    <location>
        <begin position="64"/>
        <end position="117"/>
    </location>
</feature>
<keyword evidence="2" id="KW-0472">Membrane</keyword>
<keyword evidence="1" id="KW-0645">Protease</keyword>
<dbReference type="PANTHER" id="PTHR10201">
    <property type="entry name" value="MATRIX METALLOPROTEINASE"/>
    <property type="match status" value="1"/>
</dbReference>
<keyword evidence="2" id="KW-1133">Transmembrane helix</keyword>
<dbReference type="Pfam" id="PF01471">
    <property type="entry name" value="PG_binding_1"/>
    <property type="match status" value="1"/>
</dbReference>
<accession>A0A816EDM6</accession>
<dbReference type="AlphaFoldDB" id="A0A816EDM6"/>
<gene>
    <name evidence="4" type="ORF">XAT740_LOCUS54172</name>
</gene>
<dbReference type="SUPFAM" id="SSF47090">
    <property type="entry name" value="PGBD-like"/>
    <property type="match status" value="1"/>
</dbReference>
<organism evidence="4 5">
    <name type="scientific">Adineta ricciae</name>
    <name type="common">Rotifer</name>
    <dbReference type="NCBI Taxonomy" id="249248"/>
    <lineage>
        <taxon>Eukaryota</taxon>
        <taxon>Metazoa</taxon>
        <taxon>Spiralia</taxon>
        <taxon>Gnathifera</taxon>
        <taxon>Rotifera</taxon>
        <taxon>Eurotatoria</taxon>
        <taxon>Bdelloidea</taxon>
        <taxon>Adinetida</taxon>
        <taxon>Adinetidae</taxon>
        <taxon>Adineta</taxon>
    </lineage>
</organism>
<keyword evidence="5" id="KW-1185">Reference proteome</keyword>
<dbReference type="Proteomes" id="UP000663828">
    <property type="component" value="Unassembled WGS sequence"/>
</dbReference>
<dbReference type="InterPro" id="IPR036365">
    <property type="entry name" value="PGBD-like_sf"/>
</dbReference>
<dbReference type="PANTHER" id="PTHR10201:SF308">
    <property type="entry name" value="MATRIX METALLOPROTEINASE 2"/>
    <property type="match status" value="1"/>
</dbReference>
<reference evidence="4" key="1">
    <citation type="submission" date="2021-02" db="EMBL/GenBank/DDBJ databases">
        <authorList>
            <person name="Nowell W R."/>
        </authorList>
    </citation>
    <scope>NUCLEOTIDE SEQUENCE</scope>
</reference>
<evidence type="ECO:0000313" key="5">
    <source>
        <dbReference type="Proteomes" id="UP000663828"/>
    </source>
</evidence>
<dbReference type="GO" id="GO:0030198">
    <property type="term" value="P:extracellular matrix organization"/>
    <property type="evidence" value="ECO:0007669"/>
    <property type="project" value="TreeGrafter"/>
</dbReference>
<dbReference type="InterPro" id="IPR002477">
    <property type="entry name" value="Peptidoglycan-bd-like"/>
</dbReference>
<keyword evidence="1" id="KW-0378">Hydrolase</keyword>
<keyword evidence="2" id="KW-0812">Transmembrane</keyword>
<evidence type="ECO:0000259" key="3">
    <source>
        <dbReference type="Pfam" id="PF01471"/>
    </source>
</evidence>
<comment type="caution">
    <text evidence="4">The sequence shown here is derived from an EMBL/GenBank/DDBJ whole genome shotgun (WGS) entry which is preliminary data.</text>
</comment>
<dbReference type="Gene3D" id="3.40.390.10">
    <property type="entry name" value="Collagenase (Catalytic Domain)"/>
    <property type="match status" value="1"/>
</dbReference>
<dbReference type="GO" id="GO:0030574">
    <property type="term" value="P:collagen catabolic process"/>
    <property type="evidence" value="ECO:0007669"/>
    <property type="project" value="TreeGrafter"/>
</dbReference>
<evidence type="ECO:0000313" key="4">
    <source>
        <dbReference type="EMBL" id="CAF1646201.1"/>
    </source>
</evidence>
<sequence length="162" mass="19005">MPCGLIVLDCQLFVVVVFLVGLVSSRSVYFDSDQREFTTSREKLMKKDRRHSIFDDKNRAVLGELHTYLSNYGYLPRSDLETRAMRTDEEFRSAIKRLQTFATIPVTGKLDKATLDLIRRPRCGLADQDSNRLPRPHTYGNRRHRRYVLQGQKWAKTYLTYK</sequence>
<dbReference type="EMBL" id="CAJNOR010009598">
    <property type="protein sequence ID" value="CAF1646201.1"/>
    <property type="molecule type" value="Genomic_DNA"/>
</dbReference>
<dbReference type="GO" id="GO:0004222">
    <property type="term" value="F:metalloendopeptidase activity"/>
    <property type="evidence" value="ECO:0007669"/>
    <property type="project" value="TreeGrafter"/>
</dbReference>
<evidence type="ECO:0000256" key="1">
    <source>
        <dbReference type="ARBA" id="ARBA00023049"/>
    </source>
</evidence>
<protein>
    <recommendedName>
        <fullName evidence="3">Peptidoglycan binding-like domain-containing protein</fullName>
    </recommendedName>
</protein>